<feature type="domain" description="BAR" evidence="1">
    <location>
        <begin position="3"/>
        <end position="55"/>
    </location>
</feature>
<dbReference type="GO" id="GO:0008289">
    <property type="term" value="F:lipid binding"/>
    <property type="evidence" value="ECO:0007669"/>
    <property type="project" value="TreeGrafter"/>
</dbReference>
<dbReference type="Gene3D" id="1.20.1270.60">
    <property type="entry name" value="Arfaptin homology (AH) domain/BAR domain"/>
    <property type="match status" value="1"/>
</dbReference>
<comment type="caution">
    <text evidence="2">The sequence shown here is derived from an EMBL/GenBank/DDBJ whole genome shotgun (WGS) entry which is preliminary data.</text>
</comment>
<dbReference type="Proteomes" id="UP000268093">
    <property type="component" value="Unassembled WGS sequence"/>
</dbReference>
<dbReference type="GO" id="GO:0097320">
    <property type="term" value="P:plasma membrane tubulation"/>
    <property type="evidence" value="ECO:0007669"/>
    <property type="project" value="TreeGrafter"/>
</dbReference>
<dbReference type="GO" id="GO:0043332">
    <property type="term" value="C:mating projection tip"/>
    <property type="evidence" value="ECO:0007669"/>
    <property type="project" value="TreeGrafter"/>
</dbReference>
<name>A0A433CZS6_9FUNG</name>
<dbReference type="InterPro" id="IPR004148">
    <property type="entry name" value="BAR_dom"/>
</dbReference>
<dbReference type="SUPFAM" id="SSF103657">
    <property type="entry name" value="BAR/IMD domain-like"/>
    <property type="match status" value="1"/>
</dbReference>
<evidence type="ECO:0000259" key="1">
    <source>
        <dbReference type="Pfam" id="PF03114"/>
    </source>
</evidence>
<dbReference type="InterPro" id="IPR027267">
    <property type="entry name" value="AH/BAR_dom_sf"/>
</dbReference>
<dbReference type="PANTHER" id="PTHR47174:SF1">
    <property type="entry name" value="REDUCED VIABILITY UPON STARVATION PROTEIN 167"/>
    <property type="match status" value="1"/>
</dbReference>
<organism evidence="2 3">
    <name type="scientific">Jimgerdemannia flammicorona</name>
    <dbReference type="NCBI Taxonomy" id="994334"/>
    <lineage>
        <taxon>Eukaryota</taxon>
        <taxon>Fungi</taxon>
        <taxon>Fungi incertae sedis</taxon>
        <taxon>Mucoromycota</taxon>
        <taxon>Mucoromycotina</taxon>
        <taxon>Endogonomycetes</taxon>
        <taxon>Endogonales</taxon>
        <taxon>Endogonaceae</taxon>
        <taxon>Jimgerdemannia</taxon>
    </lineage>
</organism>
<evidence type="ECO:0000313" key="3">
    <source>
        <dbReference type="Proteomes" id="UP000268093"/>
    </source>
</evidence>
<dbReference type="GO" id="GO:0051666">
    <property type="term" value="P:actin cortical patch localization"/>
    <property type="evidence" value="ECO:0007669"/>
    <property type="project" value="InterPro"/>
</dbReference>
<accession>A0A433CZS6</accession>
<gene>
    <name evidence="2" type="ORF">BC936DRAFT_149955</name>
</gene>
<reference evidence="2 3" key="1">
    <citation type="journal article" date="2018" name="New Phytol.">
        <title>Phylogenomics of Endogonaceae and evolution of mycorrhizas within Mucoromycota.</title>
        <authorList>
            <person name="Chang Y."/>
            <person name="Desiro A."/>
            <person name="Na H."/>
            <person name="Sandor L."/>
            <person name="Lipzen A."/>
            <person name="Clum A."/>
            <person name="Barry K."/>
            <person name="Grigoriev I.V."/>
            <person name="Martin F.M."/>
            <person name="Stajich J.E."/>
            <person name="Smith M.E."/>
            <person name="Bonito G."/>
            <person name="Spatafora J.W."/>
        </authorList>
    </citation>
    <scope>NUCLEOTIDE SEQUENCE [LARGE SCALE GENOMIC DNA]</scope>
    <source>
        <strain evidence="2 3">GMNB39</strain>
    </source>
</reference>
<sequence>MLDRRVIQPTADLKEILKLIRKTITKRGHKMVDYDRFRVNLKKLKDKKERNLNDEKQIFKVCDWMNEGRDGVEMSG</sequence>
<protein>
    <recommendedName>
        <fullName evidence="1">BAR domain-containing protein</fullName>
    </recommendedName>
</protein>
<dbReference type="GO" id="GO:0006897">
    <property type="term" value="P:endocytosis"/>
    <property type="evidence" value="ECO:0007669"/>
    <property type="project" value="InterPro"/>
</dbReference>
<dbReference type="GO" id="GO:0031097">
    <property type="term" value="C:medial cortex"/>
    <property type="evidence" value="ECO:0007669"/>
    <property type="project" value="TreeGrafter"/>
</dbReference>
<dbReference type="Pfam" id="PF03114">
    <property type="entry name" value="BAR"/>
    <property type="match status" value="1"/>
</dbReference>
<dbReference type="EMBL" id="RBNI01009627">
    <property type="protein sequence ID" value="RUP44093.1"/>
    <property type="molecule type" value="Genomic_DNA"/>
</dbReference>
<keyword evidence="3" id="KW-1185">Reference proteome</keyword>
<dbReference type="GO" id="GO:1990528">
    <property type="term" value="C:Rvs161p-Rvs167p complex"/>
    <property type="evidence" value="ECO:0007669"/>
    <property type="project" value="TreeGrafter"/>
</dbReference>
<dbReference type="InterPro" id="IPR046982">
    <property type="entry name" value="BIN3/RVS161-like"/>
</dbReference>
<dbReference type="AlphaFoldDB" id="A0A433CZS6"/>
<proteinExistence type="predicted"/>
<evidence type="ECO:0000313" key="2">
    <source>
        <dbReference type="EMBL" id="RUP44093.1"/>
    </source>
</evidence>
<dbReference type="OrthoDB" id="443981at2759"/>
<dbReference type="GO" id="GO:0030479">
    <property type="term" value="C:actin cortical patch"/>
    <property type="evidence" value="ECO:0007669"/>
    <property type="project" value="TreeGrafter"/>
</dbReference>
<dbReference type="PANTHER" id="PTHR47174">
    <property type="entry name" value="BRIDGING INTEGRATOR 3"/>
    <property type="match status" value="1"/>
</dbReference>